<dbReference type="RefSeq" id="WP_147164420.1">
    <property type="nucleotide sequence ID" value="NZ_BJZO01000076.1"/>
</dbReference>
<dbReference type="GO" id="GO:0015920">
    <property type="term" value="P:lipopolysaccharide transport"/>
    <property type="evidence" value="ECO:0007669"/>
    <property type="project" value="TreeGrafter"/>
</dbReference>
<protein>
    <submittedName>
        <fullName evidence="7">LPS export ABC transporter permease LptF</fullName>
    </submittedName>
</protein>
<keyword evidence="8" id="KW-1185">Reference proteome</keyword>
<dbReference type="Proteomes" id="UP000321567">
    <property type="component" value="Unassembled WGS sequence"/>
</dbReference>
<dbReference type="GO" id="GO:0055085">
    <property type="term" value="P:transmembrane transport"/>
    <property type="evidence" value="ECO:0007669"/>
    <property type="project" value="InterPro"/>
</dbReference>
<dbReference type="InterPro" id="IPR005495">
    <property type="entry name" value="LptG/LptF_permease"/>
</dbReference>
<dbReference type="PANTHER" id="PTHR33529:SF6">
    <property type="entry name" value="YJGP_YJGQ FAMILY PERMEASE"/>
    <property type="match status" value="1"/>
</dbReference>
<keyword evidence="3 6" id="KW-0812">Transmembrane</keyword>
<accession>A0A512HAC5</accession>
<evidence type="ECO:0000313" key="7">
    <source>
        <dbReference type="EMBL" id="GEO82399.1"/>
    </source>
</evidence>
<feature type="transmembrane region" description="Helical" evidence="6">
    <location>
        <begin position="7"/>
        <end position="30"/>
    </location>
</feature>
<feature type="transmembrane region" description="Helical" evidence="6">
    <location>
        <begin position="50"/>
        <end position="78"/>
    </location>
</feature>
<reference evidence="7 8" key="1">
    <citation type="submission" date="2019-07" db="EMBL/GenBank/DDBJ databases">
        <title>Whole genome shotgun sequence of Rhodospirillum oryzae NBRC 107573.</title>
        <authorList>
            <person name="Hosoyama A."/>
            <person name="Uohara A."/>
            <person name="Ohji S."/>
            <person name="Ichikawa N."/>
        </authorList>
    </citation>
    <scope>NUCLEOTIDE SEQUENCE [LARGE SCALE GENOMIC DNA]</scope>
    <source>
        <strain evidence="7 8">NBRC 107573</strain>
    </source>
</reference>
<feature type="transmembrane region" description="Helical" evidence="6">
    <location>
        <begin position="318"/>
        <end position="339"/>
    </location>
</feature>
<dbReference type="GO" id="GO:0043190">
    <property type="term" value="C:ATP-binding cassette (ABC) transporter complex"/>
    <property type="evidence" value="ECO:0007669"/>
    <property type="project" value="InterPro"/>
</dbReference>
<evidence type="ECO:0000256" key="4">
    <source>
        <dbReference type="ARBA" id="ARBA00022989"/>
    </source>
</evidence>
<feature type="transmembrane region" description="Helical" evidence="6">
    <location>
        <begin position="287"/>
        <end position="306"/>
    </location>
</feature>
<evidence type="ECO:0000256" key="1">
    <source>
        <dbReference type="ARBA" id="ARBA00004651"/>
    </source>
</evidence>
<keyword evidence="2" id="KW-1003">Cell membrane</keyword>
<evidence type="ECO:0000256" key="3">
    <source>
        <dbReference type="ARBA" id="ARBA00022692"/>
    </source>
</evidence>
<comment type="subcellular location">
    <subcellularLocation>
        <location evidence="1">Cell membrane</location>
        <topology evidence="1">Multi-pass membrane protein</topology>
    </subcellularLocation>
</comment>
<evidence type="ECO:0000256" key="5">
    <source>
        <dbReference type="ARBA" id="ARBA00023136"/>
    </source>
</evidence>
<evidence type="ECO:0000256" key="2">
    <source>
        <dbReference type="ARBA" id="ARBA00022475"/>
    </source>
</evidence>
<sequence>MSTLDRYILRALLSGLGVGTLGLLTLVWLINSLKFLDWFVNKGLSLATFLKVTLLLLPGFMTVFLPLALFAVALFTYNKLSGDRELIVMRSAGMGPWRLARPALILCAALTAFGYFLTLGVVPSLESSFDDIKVQVRDDISGLVLRDGQFNQVEKDLVVYVGRRAPDGTLLDLMIHDTSDRAKETTVVAESGALVRTGGDVRLMLLNGNRQEHERGSERITFLYFDSYSIALSDDQATDKFRYRDERQRPLNELWSIQVGDRMDPDYPYIYEHRHVRRLRMELHLRLIRPLAHVGFLLLGLGAVLSGQFSRRGNGFPVGVAVALVVLFQAASLGAASMAKKSYDALFLMDALAVLPLVVGALWIADVPHAVIEAGRRMLARRASPPSPARTPAP</sequence>
<keyword evidence="4 6" id="KW-1133">Transmembrane helix</keyword>
<dbReference type="EMBL" id="BJZO01000076">
    <property type="protein sequence ID" value="GEO82399.1"/>
    <property type="molecule type" value="Genomic_DNA"/>
</dbReference>
<keyword evidence="5 6" id="KW-0472">Membrane</keyword>
<evidence type="ECO:0000256" key="6">
    <source>
        <dbReference type="SAM" id="Phobius"/>
    </source>
</evidence>
<evidence type="ECO:0000313" key="8">
    <source>
        <dbReference type="Proteomes" id="UP000321567"/>
    </source>
</evidence>
<feature type="transmembrane region" description="Helical" evidence="6">
    <location>
        <begin position="99"/>
        <end position="122"/>
    </location>
</feature>
<dbReference type="OrthoDB" id="8477889at2"/>
<proteinExistence type="predicted"/>
<dbReference type="PANTHER" id="PTHR33529">
    <property type="entry name" value="SLR0882 PROTEIN-RELATED"/>
    <property type="match status" value="1"/>
</dbReference>
<organism evidence="7 8">
    <name type="scientific">Pararhodospirillum oryzae</name>
    <dbReference type="NCBI Taxonomy" id="478448"/>
    <lineage>
        <taxon>Bacteria</taxon>
        <taxon>Pseudomonadati</taxon>
        <taxon>Pseudomonadota</taxon>
        <taxon>Alphaproteobacteria</taxon>
        <taxon>Rhodospirillales</taxon>
        <taxon>Rhodospirillaceae</taxon>
        <taxon>Pararhodospirillum</taxon>
    </lineage>
</organism>
<feature type="transmembrane region" description="Helical" evidence="6">
    <location>
        <begin position="351"/>
        <end position="372"/>
    </location>
</feature>
<dbReference type="InterPro" id="IPR030922">
    <property type="entry name" value="LptF"/>
</dbReference>
<comment type="caution">
    <text evidence="7">The sequence shown here is derived from an EMBL/GenBank/DDBJ whole genome shotgun (WGS) entry which is preliminary data.</text>
</comment>
<dbReference type="AlphaFoldDB" id="A0A512HAC5"/>
<dbReference type="NCBIfam" id="TIGR04407">
    <property type="entry name" value="LptF_YjgP"/>
    <property type="match status" value="1"/>
</dbReference>
<dbReference type="Pfam" id="PF03739">
    <property type="entry name" value="LptF_LptG"/>
    <property type="match status" value="1"/>
</dbReference>
<name>A0A512HAC5_9PROT</name>
<gene>
    <name evidence="7" type="ORF">ROR02_25300</name>
</gene>